<protein>
    <submittedName>
        <fullName evidence="1">Uncharacterized protein</fullName>
    </submittedName>
</protein>
<reference evidence="1" key="1">
    <citation type="submission" date="2021-01" db="EMBL/GenBank/DDBJ databases">
        <authorList>
            <consortium name="Genoscope - CEA"/>
            <person name="William W."/>
        </authorList>
    </citation>
    <scope>NUCLEOTIDE SEQUENCE</scope>
</reference>
<sequence>MKSKTSKNSHQKMFIVRNASAQQRKYQIYQSSPQASLSFMIHGQSLTKTKINSQNTLTPKEIKIKQTLKSIKCKLQSLKIEQSEIKKQVNLQSETFKSNLHQIKFTEEQNINTIQQYFNEQNKFFQQDIKKLQQQIEVINYQVQFLQ</sequence>
<dbReference type="Proteomes" id="UP000688137">
    <property type="component" value="Unassembled WGS sequence"/>
</dbReference>
<dbReference type="OMA" id="QRMFIVR"/>
<keyword evidence="2" id="KW-1185">Reference proteome</keyword>
<proteinExistence type="predicted"/>
<dbReference type="EMBL" id="CAJJDM010000040">
    <property type="protein sequence ID" value="CAD8067698.1"/>
    <property type="molecule type" value="Genomic_DNA"/>
</dbReference>
<gene>
    <name evidence="1" type="ORF">PPRIM_AZ9-3.1.T0410119</name>
</gene>
<evidence type="ECO:0000313" key="2">
    <source>
        <dbReference type="Proteomes" id="UP000688137"/>
    </source>
</evidence>
<accession>A0A8S1LHT0</accession>
<name>A0A8S1LHT0_PARPR</name>
<evidence type="ECO:0000313" key="1">
    <source>
        <dbReference type="EMBL" id="CAD8067698.1"/>
    </source>
</evidence>
<organism evidence="1 2">
    <name type="scientific">Paramecium primaurelia</name>
    <dbReference type="NCBI Taxonomy" id="5886"/>
    <lineage>
        <taxon>Eukaryota</taxon>
        <taxon>Sar</taxon>
        <taxon>Alveolata</taxon>
        <taxon>Ciliophora</taxon>
        <taxon>Intramacronucleata</taxon>
        <taxon>Oligohymenophorea</taxon>
        <taxon>Peniculida</taxon>
        <taxon>Parameciidae</taxon>
        <taxon>Paramecium</taxon>
    </lineage>
</organism>
<dbReference type="AlphaFoldDB" id="A0A8S1LHT0"/>
<comment type="caution">
    <text evidence="1">The sequence shown here is derived from an EMBL/GenBank/DDBJ whole genome shotgun (WGS) entry which is preliminary data.</text>
</comment>